<dbReference type="InterPro" id="IPR022479">
    <property type="entry name" value="PqqD_bac"/>
</dbReference>
<reference evidence="2" key="1">
    <citation type="journal article" date="2019" name="Int. J. Syst. Evol. Microbiol.">
        <title>The Global Catalogue of Microorganisms (GCM) 10K type strain sequencing project: providing services to taxonomists for standard genome sequencing and annotation.</title>
        <authorList>
            <consortium name="The Broad Institute Genomics Platform"/>
            <consortium name="The Broad Institute Genome Sequencing Center for Infectious Disease"/>
            <person name="Wu L."/>
            <person name="Ma J."/>
        </authorList>
    </citation>
    <scope>NUCLEOTIDE SEQUENCE [LARGE SCALE GENOMIC DNA]</scope>
    <source>
        <strain evidence="2">CGMCC 1.16855</strain>
    </source>
</reference>
<dbReference type="RefSeq" id="WP_216840030.1">
    <property type="nucleotide sequence ID" value="NZ_JAFNJS010000012.1"/>
</dbReference>
<dbReference type="Proteomes" id="UP001595420">
    <property type="component" value="Unassembled WGS sequence"/>
</dbReference>
<evidence type="ECO:0000313" key="1">
    <source>
        <dbReference type="EMBL" id="MFC3003582.1"/>
    </source>
</evidence>
<name>A0ABV7C115_9PROT</name>
<dbReference type="InterPro" id="IPR008792">
    <property type="entry name" value="PQQD"/>
</dbReference>
<organism evidence="1 2">
    <name type="scientific">Falsiroseomonas tokyonensis</name>
    <dbReference type="NCBI Taxonomy" id="430521"/>
    <lineage>
        <taxon>Bacteria</taxon>
        <taxon>Pseudomonadati</taxon>
        <taxon>Pseudomonadota</taxon>
        <taxon>Alphaproteobacteria</taxon>
        <taxon>Acetobacterales</taxon>
        <taxon>Roseomonadaceae</taxon>
        <taxon>Falsiroseomonas</taxon>
    </lineage>
</organism>
<gene>
    <name evidence="1" type="primary">pqqD</name>
    <name evidence="1" type="ORF">ACFOD3_27060</name>
</gene>
<dbReference type="NCBIfam" id="TIGR03859">
    <property type="entry name" value="PQQ_PqqD"/>
    <property type="match status" value="1"/>
</dbReference>
<proteinExistence type="predicted"/>
<comment type="caution">
    <text evidence="1">The sequence shown here is derived from an EMBL/GenBank/DDBJ whole genome shotgun (WGS) entry which is preliminary data.</text>
</comment>
<evidence type="ECO:0000313" key="2">
    <source>
        <dbReference type="Proteomes" id="UP001595420"/>
    </source>
</evidence>
<dbReference type="Pfam" id="PF05402">
    <property type="entry name" value="PqqD"/>
    <property type="match status" value="1"/>
</dbReference>
<dbReference type="EMBL" id="JBHRSB010000012">
    <property type="protein sequence ID" value="MFC3003582.1"/>
    <property type="molecule type" value="Genomic_DNA"/>
</dbReference>
<keyword evidence="2" id="KW-1185">Reference proteome</keyword>
<sequence>MTPATVPALRRGVRLRQDAARDRWVVMAPERMLVPDETALAVLRLVDGTRSLGEITAELARAYAAPEAVIAEDVAALLVDLSDKGLVSLS</sequence>
<accession>A0ABV7C115</accession>
<protein>
    <submittedName>
        <fullName evidence="1">Pyrroloquinoline quinone biosynthesis peptide chaperone PqqD</fullName>
    </submittedName>
</protein>